<dbReference type="Proteomes" id="UP001732700">
    <property type="component" value="Chromosome 1D"/>
</dbReference>
<organism evidence="1 2">
    <name type="scientific">Avena sativa</name>
    <name type="common">Oat</name>
    <dbReference type="NCBI Taxonomy" id="4498"/>
    <lineage>
        <taxon>Eukaryota</taxon>
        <taxon>Viridiplantae</taxon>
        <taxon>Streptophyta</taxon>
        <taxon>Embryophyta</taxon>
        <taxon>Tracheophyta</taxon>
        <taxon>Spermatophyta</taxon>
        <taxon>Magnoliopsida</taxon>
        <taxon>Liliopsida</taxon>
        <taxon>Poales</taxon>
        <taxon>Poaceae</taxon>
        <taxon>BOP clade</taxon>
        <taxon>Pooideae</taxon>
        <taxon>Poodae</taxon>
        <taxon>Poeae</taxon>
        <taxon>Poeae Chloroplast Group 1 (Aveneae type)</taxon>
        <taxon>Aveninae</taxon>
        <taxon>Avena</taxon>
    </lineage>
</organism>
<accession>A0ACD5U124</accession>
<proteinExistence type="predicted"/>
<protein>
    <submittedName>
        <fullName evidence="1">Uncharacterized protein</fullName>
    </submittedName>
</protein>
<evidence type="ECO:0000313" key="2">
    <source>
        <dbReference type="Proteomes" id="UP001732700"/>
    </source>
</evidence>
<reference evidence="1" key="1">
    <citation type="submission" date="2021-05" db="EMBL/GenBank/DDBJ databases">
        <authorList>
            <person name="Scholz U."/>
            <person name="Mascher M."/>
            <person name="Fiebig A."/>
        </authorList>
    </citation>
    <scope>NUCLEOTIDE SEQUENCE [LARGE SCALE GENOMIC DNA]</scope>
</reference>
<reference evidence="1" key="2">
    <citation type="submission" date="2025-09" db="UniProtKB">
        <authorList>
            <consortium name="EnsemblPlants"/>
        </authorList>
    </citation>
    <scope>IDENTIFICATION</scope>
</reference>
<keyword evidence="2" id="KW-1185">Reference proteome</keyword>
<evidence type="ECO:0000313" key="1">
    <source>
        <dbReference type="EnsemblPlants" id="AVESA.00010b.r2.1DG0158800.1.CDS.1"/>
    </source>
</evidence>
<name>A0ACD5U124_AVESA</name>
<sequence length="152" mass="16135">MYKYHSRSLEISRHPVSSSLLCASAHTPFSQPVIIDRLTAMAPRIAVAVVLAVAVAACSQLLRADGGGGVDGVVALAGSCDDGSAALGQCWMGDGLVRKPSGKYISYAALRADQIPCNMRGQSYYQNCGSMKQMNPYTRGCSAITRCVRNMN</sequence>
<dbReference type="EnsemblPlants" id="AVESA.00010b.r2.1DG0158800.1">
    <property type="protein sequence ID" value="AVESA.00010b.r2.1DG0158800.1.CDS.1"/>
    <property type="gene ID" value="AVESA.00010b.r2.1DG0158800"/>
</dbReference>